<evidence type="ECO:0000256" key="1">
    <source>
        <dbReference type="SAM" id="SignalP"/>
    </source>
</evidence>
<dbReference type="AlphaFoldDB" id="A0A0C3Q4D1"/>
<gene>
    <name evidence="3" type="ORF">M407DRAFT_84740</name>
</gene>
<keyword evidence="4" id="KW-1185">Reference proteome</keyword>
<dbReference type="Pfam" id="PF13449">
    <property type="entry name" value="Phytase-like"/>
    <property type="match status" value="1"/>
</dbReference>
<reference evidence="4" key="2">
    <citation type="submission" date="2015-01" db="EMBL/GenBank/DDBJ databases">
        <title>Evolutionary Origins and Diversification of the Mycorrhizal Mutualists.</title>
        <authorList>
            <consortium name="DOE Joint Genome Institute"/>
            <consortium name="Mycorrhizal Genomics Consortium"/>
            <person name="Kohler A."/>
            <person name="Kuo A."/>
            <person name="Nagy L.G."/>
            <person name="Floudas D."/>
            <person name="Copeland A."/>
            <person name="Barry K.W."/>
            <person name="Cichocki N."/>
            <person name="Veneault-Fourrey C."/>
            <person name="LaButti K."/>
            <person name="Lindquist E.A."/>
            <person name="Lipzen A."/>
            <person name="Lundell T."/>
            <person name="Morin E."/>
            <person name="Murat C."/>
            <person name="Riley R."/>
            <person name="Ohm R."/>
            <person name="Sun H."/>
            <person name="Tunlid A."/>
            <person name="Henrissat B."/>
            <person name="Grigoriev I.V."/>
            <person name="Hibbett D.S."/>
            <person name="Martin F."/>
        </authorList>
    </citation>
    <scope>NUCLEOTIDE SEQUENCE [LARGE SCALE GENOMIC DNA]</scope>
    <source>
        <strain evidence="4">MUT 4182</strain>
    </source>
</reference>
<organism evidence="3 4">
    <name type="scientific">Tulasnella calospora MUT 4182</name>
    <dbReference type="NCBI Taxonomy" id="1051891"/>
    <lineage>
        <taxon>Eukaryota</taxon>
        <taxon>Fungi</taxon>
        <taxon>Dikarya</taxon>
        <taxon>Basidiomycota</taxon>
        <taxon>Agaricomycotina</taxon>
        <taxon>Agaricomycetes</taxon>
        <taxon>Cantharellales</taxon>
        <taxon>Tulasnellaceae</taxon>
        <taxon>Tulasnella</taxon>
    </lineage>
</organism>
<dbReference type="InterPro" id="IPR027372">
    <property type="entry name" value="Phytase-like_dom"/>
</dbReference>
<dbReference type="PANTHER" id="PTHR37957">
    <property type="entry name" value="BLR7070 PROTEIN"/>
    <property type="match status" value="1"/>
</dbReference>
<evidence type="ECO:0000313" key="3">
    <source>
        <dbReference type="EMBL" id="KIO17674.1"/>
    </source>
</evidence>
<dbReference type="PANTHER" id="PTHR37957:SF1">
    <property type="entry name" value="PHYTASE-LIKE DOMAIN-CONTAINING PROTEIN"/>
    <property type="match status" value="1"/>
</dbReference>
<feature type="chain" id="PRO_5002168539" description="Phytase-like domain-containing protein" evidence="1">
    <location>
        <begin position="20"/>
        <end position="471"/>
    </location>
</feature>
<evidence type="ECO:0000259" key="2">
    <source>
        <dbReference type="Pfam" id="PF13449"/>
    </source>
</evidence>
<dbReference type="EMBL" id="KN823354">
    <property type="protein sequence ID" value="KIO17674.1"/>
    <property type="molecule type" value="Genomic_DNA"/>
</dbReference>
<dbReference type="STRING" id="1051891.A0A0C3Q4D1"/>
<name>A0A0C3Q4D1_9AGAM</name>
<feature type="signal peptide" evidence="1">
    <location>
        <begin position="1"/>
        <end position="19"/>
    </location>
</feature>
<reference evidence="3 4" key="1">
    <citation type="submission" date="2014-04" db="EMBL/GenBank/DDBJ databases">
        <authorList>
            <consortium name="DOE Joint Genome Institute"/>
            <person name="Kuo A."/>
            <person name="Girlanda M."/>
            <person name="Perotto S."/>
            <person name="Kohler A."/>
            <person name="Nagy L.G."/>
            <person name="Floudas D."/>
            <person name="Copeland A."/>
            <person name="Barry K.W."/>
            <person name="Cichocki N."/>
            <person name="Veneault-Fourrey C."/>
            <person name="LaButti K."/>
            <person name="Lindquist E.A."/>
            <person name="Lipzen A."/>
            <person name="Lundell T."/>
            <person name="Morin E."/>
            <person name="Murat C."/>
            <person name="Sun H."/>
            <person name="Tunlid A."/>
            <person name="Henrissat B."/>
            <person name="Grigoriev I.V."/>
            <person name="Hibbett D.S."/>
            <person name="Martin F."/>
            <person name="Nordberg H.P."/>
            <person name="Cantor M.N."/>
            <person name="Hua S.X."/>
        </authorList>
    </citation>
    <scope>NUCLEOTIDE SEQUENCE [LARGE SCALE GENOMIC DNA]</scope>
    <source>
        <strain evidence="3 4">MUT 4182</strain>
    </source>
</reference>
<proteinExistence type="predicted"/>
<dbReference type="OrthoDB" id="425936at2759"/>
<accession>A0A0C3Q4D1</accession>
<evidence type="ECO:0000313" key="4">
    <source>
        <dbReference type="Proteomes" id="UP000054248"/>
    </source>
</evidence>
<dbReference type="HOGENOM" id="CLU_026803_0_0_1"/>
<sequence length="471" mass="50757">MLAAVGLSILLFGSSPAFSQSTAPVNKGLVAFGYIPANARDSTGETIGGIGSAIALKPGSFTKAADGTFKGTLVVQADRGYNVDVTVDYQARQHHVNFVLTPYYGSSPLSFTDAANTLKLSYKKSILYKERWGKATTGLDPLSTRPAWTIDPILPVPDIQTKNQLSVDPEGLVLNRDGTFWTSDEYGPYIYRFLSEGTLAYVIKPPTAVIPRLGGAINFSGEIDPDSGRASNQGFEGLTASPDGHKLYAMLQSATMQDGGTDDKTSRYARLFVYDVKLIPKLIGEYVVPLPQTAKKKKTLAQSDIHYLDGQKFLVLTRDGHGNGDDESLSDYKSVDIFDISGATDIHGTQYDNSTAVSPGGVLASDVVPATYTPFLSLIDGTQLSRFGVHNGGNFDQQLIAGKWEGTALASCKDSEYPDDYFLFVGADNDFNTLDGTMVGQPYSTSYGQDVDNQFLVYRVTLPMVPRGSIG</sequence>
<feature type="domain" description="Phytase-like" evidence="2">
    <location>
        <begin position="138"/>
        <end position="358"/>
    </location>
</feature>
<keyword evidence="1" id="KW-0732">Signal</keyword>
<protein>
    <recommendedName>
        <fullName evidence="2">Phytase-like domain-containing protein</fullName>
    </recommendedName>
</protein>
<dbReference type="Proteomes" id="UP000054248">
    <property type="component" value="Unassembled WGS sequence"/>
</dbReference>